<evidence type="ECO:0000313" key="3">
    <source>
        <dbReference type="Proteomes" id="UP000054740"/>
    </source>
</evidence>
<dbReference type="Proteomes" id="UP000054740">
    <property type="component" value="Unassembled WGS sequence"/>
</dbReference>
<accession>A0A158FKB2</accession>
<organism evidence="2 3">
    <name type="scientific">Caballeronia cordobensis</name>
    <name type="common">Burkholderia cordobensis</name>
    <dbReference type="NCBI Taxonomy" id="1353886"/>
    <lineage>
        <taxon>Bacteria</taxon>
        <taxon>Pseudomonadati</taxon>
        <taxon>Pseudomonadota</taxon>
        <taxon>Betaproteobacteria</taxon>
        <taxon>Burkholderiales</taxon>
        <taxon>Burkholderiaceae</taxon>
        <taxon>Caballeronia</taxon>
    </lineage>
</organism>
<protein>
    <submittedName>
        <fullName evidence="2">Uncharacterized protein</fullName>
    </submittedName>
</protein>
<name>A0A158FKB2_CABCO</name>
<gene>
    <name evidence="2" type="ORF">AWB70_01010</name>
</gene>
<keyword evidence="3" id="KW-1185">Reference proteome</keyword>
<evidence type="ECO:0000313" key="2">
    <source>
        <dbReference type="EMBL" id="SAL20137.1"/>
    </source>
</evidence>
<keyword evidence="1" id="KW-0732">Signal</keyword>
<feature type="signal peptide" evidence="1">
    <location>
        <begin position="1"/>
        <end position="22"/>
    </location>
</feature>
<dbReference type="AlphaFoldDB" id="A0A158FKB2"/>
<proteinExistence type="predicted"/>
<dbReference type="EMBL" id="FCNY02000002">
    <property type="protein sequence ID" value="SAL20137.1"/>
    <property type="molecule type" value="Genomic_DNA"/>
</dbReference>
<evidence type="ECO:0000256" key="1">
    <source>
        <dbReference type="SAM" id="SignalP"/>
    </source>
</evidence>
<sequence>MRSNSVAAIAVLLLSVSALSVAAGGTTVNASAPGGASPSTDRPSEAARLNVLQQTAEAVGAAGAAMERLAVAFRTSANTIFATFDEARRSQLRERMQDLARRSQLLVASKQTFVVGSLDTYLLHPTPEGWKIATAQMKDVLVRVEDLLKSLDRDHDDLVLQPAYRELATFLYAREQMLVKLTNLPAPRSKRELAEVSNIRRSYHELLENSIRAIDAMNAYIASLPR</sequence>
<reference evidence="3" key="1">
    <citation type="submission" date="2016-01" db="EMBL/GenBank/DDBJ databases">
        <authorList>
            <person name="Peeters C."/>
        </authorList>
    </citation>
    <scope>NUCLEOTIDE SEQUENCE [LARGE SCALE GENOMIC DNA]</scope>
</reference>
<feature type="chain" id="PRO_5011109400" evidence="1">
    <location>
        <begin position="23"/>
        <end position="226"/>
    </location>
</feature>